<dbReference type="Pfam" id="PF04101">
    <property type="entry name" value="Glyco_tran_28_C"/>
    <property type="match status" value="1"/>
</dbReference>
<dbReference type="GO" id="GO:0008360">
    <property type="term" value="P:regulation of cell shape"/>
    <property type="evidence" value="ECO:0007669"/>
    <property type="project" value="UniProtKB-KW"/>
</dbReference>
<dbReference type="InterPro" id="IPR007235">
    <property type="entry name" value="Glyco_trans_28_C"/>
</dbReference>
<reference evidence="14" key="1">
    <citation type="submission" date="2017-09" db="EMBL/GenBank/DDBJ databases">
        <title>Depth-based differentiation of microbial function through sediment-hosted aquifers and enrichment of novel symbionts in the deep terrestrial subsurface.</title>
        <authorList>
            <person name="Probst A.J."/>
            <person name="Ladd B."/>
            <person name="Jarett J.K."/>
            <person name="Geller-Mcgrath D.E."/>
            <person name="Sieber C.M.K."/>
            <person name="Emerson J.B."/>
            <person name="Anantharaman K."/>
            <person name="Thomas B.C."/>
            <person name="Malmstrom R."/>
            <person name="Stieglmeier M."/>
            <person name="Klingl A."/>
            <person name="Woyke T."/>
            <person name="Ryan C.M."/>
            <person name="Banfield J.F."/>
        </authorList>
    </citation>
    <scope>NUCLEOTIDE SEQUENCE [LARGE SCALE GENOMIC DNA]</scope>
</reference>
<dbReference type="InterPro" id="IPR004276">
    <property type="entry name" value="GlycoTrans_28_N"/>
</dbReference>
<feature type="binding site" evidence="10">
    <location>
        <position position="211"/>
    </location>
    <ligand>
        <name>UDP-N-acetyl-alpha-D-glucosamine</name>
        <dbReference type="ChEBI" id="CHEBI:57705"/>
    </ligand>
</feature>
<evidence type="ECO:0000259" key="11">
    <source>
        <dbReference type="Pfam" id="PF03033"/>
    </source>
</evidence>
<keyword evidence="6 10" id="KW-0573">Peptidoglycan synthesis</keyword>
<evidence type="ECO:0000256" key="4">
    <source>
        <dbReference type="ARBA" id="ARBA00022679"/>
    </source>
</evidence>
<evidence type="ECO:0000256" key="6">
    <source>
        <dbReference type="ARBA" id="ARBA00022984"/>
    </source>
</evidence>
<feature type="binding site" evidence="10">
    <location>
        <position position="181"/>
    </location>
    <ligand>
        <name>UDP-N-acetyl-alpha-D-glucosamine</name>
        <dbReference type="ChEBI" id="CHEBI:57705"/>
    </ligand>
</feature>
<comment type="subcellular location">
    <subcellularLocation>
        <location evidence="10">Cell membrane</location>
        <topology evidence="10">Peripheral membrane protein</topology>
        <orientation evidence="10">Cytoplasmic side</orientation>
    </subcellularLocation>
</comment>
<comment type="pathway">
    <text evidence="10">Cell wall biogenesis; peptidoglycan biosynthesis.</text>
</comment>
<dbReference type="HAMAP" id="MF_00033">
    <property type="entry name" value="MurG"/>
    <property type="match status" value="1"/>
</dbReference>
<keyword evidence="3 10" id="KW-0328">Glycosyltransferase</keyword>
<proteinExistence type="inferred from homology"/>
<dbReference type="InterPro" id="IPR006009">
    <property type="entry name" value="GlcNAc_MurG"/>
</dbReference>
<evidence type="ECO:0000256" key="5">
    <source>
        <dbReference type="ARBA" id="ARBA00022960"/>
    </source>
</evidence>
<sequence>MRIVLTGGGSGGHLTPLEPIIDALRLQFREYRGRLPVWIDRERLDIYFLGILDAEGEKFFTRLGVKAFNIPSGKLRRYPSTLTISDFLFRLPLGLLKALWRMWVIMPDAVVSKGGYGSLPASLAAAYYRVPFLLHESDALSGLTNRWLAPLATVITVGYVATRHGAERYKQKTVVTGIPVRAELFREEQTAAKKRFGFSPDELVLLVMGGSQGAEQLNRAVLESLPSLLTEVGILHLTGPRHLENVRAAAQERMAHISRPHPYRTFGYLSDTIGQAIIAADAVVTRAGATALAEMAYARKAIVIVPLASAAQDHQRQNAAVFEAAEAAVVVSPENLGRALLVQSVRTVLFNKPIRTTLIKNIGTLSHPRAAHDIAALTFKLAVGLAPIQPAVDAGPPSAS</sequence>
<keyword evidence="2 10" id="KW-0132">Cell division</keyword>
<evidence type="ECO:0000256" key="7">
    <source>
        <dbReference type="ARBA" id="ARBA00023136"/>
    </source>
</evidence>
<dbReference type="UniPathway" id="UPA00219"/>
<feature type="binding site" evidence="10">
    <location>
        <begin position="10"/>
        <end position="12"/>
    </location>
    <ligand>
        <name>UDP-N-acetyl-alpha-D-glucosamine</name>
        <dbReference type="ChEBI" id="CHEBI:57705"/>
    </ligand>
</feature>
<dbReference type="GO" id="GO:0005975">
    <property type="term" value="P:carbohydrate metabolic process"/>
    <property type="evidence" value="ECO:0007669"/>
    <property type="project" value="InterPro"/>
</dbReference>
<gene>
    <name evidence="10" type="primary">murG</name>
    <name evidence="13" type="ORF">COT71_03885</name>
</gene>
<keyword evidence="7 10" id="KW-0472">Membrane</keyword>
<feature type="domain" description="Glycosyltransferase family 28 N-terminal" evidence="11">
    <location>
        <begin position="3"/>
        <end position="155"/>
    </location>
</feature>
<dbReference type="Proteomes" id="UP000230731">
    <property type="component" value="Unassembled WGS sequence"/>
</dbReference>
<evidence type="ECO:0000256" key="3">
    <source>
        <dbReference type="ARBA" id="ARBA00022676"/>
    </source>
</evidence>
<evidence type="ECO:0000256" key="10">
    <source>
        <dbReference type="HAMAP-Rule" id="MF_00033"/>
    </source>
</evidence>
<dbReference type="PANTHER" id="PTHR21015">
    <property type="entry name" value="UDP-N-ACETYLGLUCOSAMINE--N-ACETYLMURAMYL-(PENTAPEPTIDE) PYROPHOSPHORYL-UNDECAPRENOL N-ACETYLGLUCOSAMINE TRANSFERASE 1"/>
    <property type="match status" value="1"/>
</dbReference>
<evidence type="ECO:0000313" key="13">
    <source>
        <dbReference type="EMBL" id="PIT97808.1"/>
    </source>
</evidence>
<dbReference type="EC" id="2.4.1.227" evidence="10"/>
<dbReference type="GO" id="GO:0051991">
    <property type="term" value="F:UDP-N-acetyl-D-glucosamine:N-acetylmuramoyl-L-alanyl-D-glutamyl-meso-2,6-diaminopimelyl-D-alanyl-D-alanine-diphosphoundecaprenol 4-beta-N-acetylglucosaminlytransferase activity"/>
    <property type="evidence" value="ECO:0007669"/>
    <property type="project" value="RHEA"/>
</dbReference>
<comment type="function">
    <text evidence="10">Cell wall formation. Catalyzes the transfer of a GlcNAc subunit on undecaprenyl-pyrophosphoryl-MurNAc-pentapeptide (lipid intermediate I) to form undecaprenyl-pyrophosphoryl-MurNAc-(pentapeptide)GlcNAc (lipid intermediate II).</text>
</comment>
<comment type="similarity">
    <text evidence="10">Belongs to the glycosyltransferase 28 family. MurG subfamily.</text>
</comment>
<accession>A0A2M6WYE0</accession>
<comment type="catalytic activity">
    <reaction evidence="10">
        <text>di-trans,octa-cis-undecaprenyl diphospho-N-acetyl-alpha-D-muramoyl-L-alanyl-D-glutamyl-meso-2,6-diaminopimeloyl-D-alanyl-D-alanine + UDP-N-acetyl-alpha-D-glucosamine = di-trans,octa-cis-undecaprenyl diphospho-[N-acetyl-alpha-D-glucosaminyl-(1-&gt;4)]-N-acetyl-alpha-D-muramoyl-L-alanyl-D-glutamyl-meso-2,6-diaminopimeloyl-D-alanyl-D-alanine + UDP + H(+)</text>
        <dbReference type="Rhea" id="RHEA:31227"/>
        <dbReference type="ChEBI" id="CHEBI:15378"/>
        <dbReference type="ChEBI" id="CHEBI:57705"/>
        <dbReference type="ChEBI" id="CHEBI:58223"/>
        <dbReference type="ChEBI" id="CHEBI:61387"/>
        <dbReference type="ChEBI" id="CHEBI:61388"/>
        <dbReference type="EC" id="2.4.1.227"/>
    </reaction>
</comment>
<dbReference type="PANTHER" id="PTHR21015:SF22">
    <property type="entry name" value="GLYCOSYLTRANSFERASE"/>
    <property type="match status" value="1"/>
</dbReference>
<dbReference type="GO" id="GO:0071555">
    <property type="term" value="P:cell wall organization"/>
    <property type="evidence" value="ECO:0007669"/>
    <property type="project" value="UniProtKB-KW"/>
</dbReference>
<feature type="binding site" evidence="10">
    <location>
        <position position="315"/>
    </location>
    <ligand>
        <name>UDP-N-acetyl-alpha-D-glucosamine</name>
        <dbReference type="ChEBI" id="CHEBI:57705"/>
    </ligand>
</feature>
<dbReference type="GO" id="GO:0050511">
    <property type="term" value="F:undecaprenyldiphospho-muramoylpentapeptide beta-N-acetylglucosaminyltransferase activity"/>
    <property type="evidence" value="ECO:0007669"/>
    <property type="project" value="UniProtKB-UniRule"/>
</dbReference>
<dbReference type="EMBL" id="PEZP01000043">
    <property type="protein sequence ID" value="PIT97808.1"/>
    <property type="molecule type" value="Genomic_DNA"/>
</dbReference>
<name>A0A2M6WYE0_9BACT</name>
<dbReference type="Gene3D" id="3.40.50.2000">
    <property type="entry name" value="Glycogen Phosphorylase B"/>
    <property type="match status" value="2"/>
</dbReference>
<dbReference type="AlphaFoldDB" id="A0A2M6WYE0"/>
<dbReference type="GO" id="GO:0051301">
    <property type="term" value="P:cell division"/>
    <property type="evidence" value="ECO:0007669"/>
    <property type="project" value="UniProtKB-KW"/>
</dbReference>
<dbReference type="SUPFAM" id="SSF53756">
    <property type="entry name" value="UDP-Glycosyltransferase/glycogen phosphorylase"/>
    <property type="match status" value="1"/>
</dbReference>
<keyword evidence="9 10" id="KW-0961">Cell wall biogenesis/degradation</keyword>
<evidence type="ECO:0000313" key="14">
    <source>
        <dbReference type="Proteomes" id="UP000230731"/>
    </source>
</evidence>
<evidence type="ECO:0000256" key="8">
    <source>
        <dbReference type="ARBA" id="ARBA00023306"/>
    </source>
</evidence>
<dbReference type="CDD" id="cd03785">
    <property type="entry name" value="GT28_MurG"/>
    <property type="match status" value="1"/>
</dbReference>
<comment type="caution">
    <text evidence="13">The sequence shown here is derived from an EMBL/GenBank/DDBJ whole genome shotgun (WGS) entry which is preliminary data.</text>
</comment>
<dbReference type="GO" id="GO:0005886">
    <property type="term" value="C:plasma membrane"/>
    <property type="evidence" value="ECO:0007669"/>
    <property type="project" value="UniProtKB-SubCell"/>
</dbReference>
<evidence type="ECO:0000259" key="12">
    <source>
        <dbReference type="Pfam" id="PF04101"/>
    </source>
</evidence>
<keyword evidence="5 10" id="KW-0133">Cell shape</keyword>
<evidence type="ECO:0000256" key="9">
    <source>
        <dbReference type="ARBA" id="ARBA00023316"/>
    </source>
</evidence>
<dbReference type="GO" id="GO:0009252">
    <property type="term" value="P:peptidoglycan biosynthetic process"/>
    <property type="evidence" value="ECO:0007669"/>
    <property type="project" value="UniProtKB-UniRule"/>
</dbReference>
<dbReference type="Pfam" id="PF03033">
    <property type="entry name" value="Glyco_transf_28"/>
    <property type="match status" value="1"/>
</dbReference>
<feature type="domain" description="Glycosyl transferase family 28 C-terminal" evidence="12">
    <location>
        <begin position="204"/>
        <end position="360"/>
    </location>
</feature>
<protein>
    <recommendedName>
        <fullName evidence="10">UDP-N-acetylglucosamine--N-acetylmuramyl-(pentapeptide) pyrophosphoryl-undecaprenol N-acetylglucosamine transferase</fullName>
        <ecNumber evidence="10">2.4.1.227</ecNumber>
    </recommendedName>
    <alternativeName>
        <fullName evidence="10">Undecaprenyl-PP-MurNAc-pentapeptide-UDPGlcNAc GlcNAc transferase</fullName>
    </alternativeName>
</protein>
<evidence type="ECO:0000256" key="2">
    <source>
        <dbReference type="ARBA" id="ARBA00022618"/>
    </source>
</evidence>
<comment type="caution">
    <text evidence="10">Lacks conserved residue(s) required for the propagation of feature annotation.</text>
</comment>
<evidence type="ECO:0000256" key="1">
    <source>
        <dbReference type="ARBA" id="ARBA00022475"/>
    </source>
</evidence>
<keyword evidence="8 10" id="KW-0131">Cell cycle</keyword>
<organism evidence="13 14">
    <name type="scientific">Candidatus Andersenbacteria bacterium CG10_big_fil_rev_8_21_14_0_10_54_11</name>
    <dbReference type="NCBI Taxonomy" id="1974485"/>
    <lineage>
        <taxon>Bacteria</taxon>
        <taxon>Candidatus Anderseniibacteriota</taxon>
    </lineage>
</organism>
<keyword evidence="1 10" id="KW-1003">Cell membrane</keyword>
<keyword evidence="4 10" id="KW-0808">Transferase</keyword>